<dbReference type="WBParaSite" id="PSAMB.scaffold1675size28794.g14319.t1">
    <property type="protein sequence ID" value="PSAMB.scaffold1675size28794.g14319.t1"/>
    <property type="gene ID" value="PSAMB.scaffold1675size28794.g14319"/>
</dbReference>
<feature type="region of interest" description="Disordered" evidence="1">
    <location>
        <begin position="78"/>
        <end position="101"/>
    </location>
</feature>
<organism evidence="2 3">
    <name type="scientific">Plectus sambesii</name>
    <dbReference type="NCBI Taxonomy" id="2011161"/>
    <lineage>
        <taxon>Eukaryota</taxon>
        <taxon>Metazoa</taxon>
        <taxon>Ecdysozoa</taxon>
        <taxon>Nematoda</taxon>
        <taxon>Chromadorea</taxon>
        <taxon>Plectida</taxon>
        <taxon>Plectina</taxon>
        <taxon>Plectoidea</taxon>
        <taxon>Plectidae</taxon>
        <taxon>Plectus</taxon>
    </lineage>
</organism>
<dbReference type="AlphaFoldDB" id="A0A914V8Y4"/>
<reference evidence="3" key="1">
    <citation type="submission" date="2022-11" db="UniProtKB">
        <authorList>
            <consortium name="WormBaseParasite"/>
        </authorList>
    </citation>
    <scope>IDENTIFICATION</scope>
</reference>
<evidence type="ECO:0000313" key="3">
    <source>
        <dbReference type="WBParaSite" id="PSAMB.scaffold1675size28794.g14319.t1"/>
    </source>
</evidence>
<accession>A0A914V8Y4</accession>
<dbReference type="Proteomes" id="UP000887566">
    <property type="component" value="Unplaced"/>
</dbReference>
<evidence type="ECO:0000256" key="1">
    <source>
        <dbReference type="SAM" id="MobiDB-lite"/>
    </source>
</evidence>
<evidence type="ECO:0000313" key="2">
    <source>
        <dbReference type="Proteomes" id="UP000887566"/>
    </source>
</evidence>
<keyword evidence="2" id="KW-1185">Reference proteome</keyword>
<protein>
    <submittedName>
        <fullName evidence="3">Uncharacterized protein</fullName>
    </submittedName>
</protein>
<sequence length="133" mass="14568">MYRPPAPLGAVCGKTVNYSTVYRPEKRPSNCVGWSASGSQPCAYHSMRGVRHALIAFFRPAGVGDDWRASTDVAAPLLDRMPMKRQSGHQRQTQQRPPMLMSDGHESFDKQGHTCCVGQLARRVPAVSANLSA</sequence>
<proteinExistence type="predicted"/>
<name>A0A914V8Y4_9BILA</name>